<evidence type="ECO:0000313" key="2">
    <source>
        <dbReference type="Proteomes" id="UP001501725"/>
    </source>
</evidence>
<name>A0ABP8GL02_9BACT</name>
<dbReference type="Proteomes" id="UP001501725">
    <property type="component" value="Unassembled WGS sequence"/>
</dbReference>
<dbReference type="EMBL" id="BAABGY010000006">
    <property type="protein sequence ID" value="GAA4326285.1"/>
    <property type="molecule type" value="Genomic_DNA"/>
</dbReference>
<protein>
    <submittedName>
        <fullName evidence="1">Uncharacterized protein</fullName>
    </submittedName>
</protein>
<comment type="caution">
    <text evidence="1">The sequence shown here is derived from an EMBL/GenBank/DDBJ whole genome shotgun (WGS) entry which is preliminary data.</text>
</comment>
<organism evidence="1 2">
    <name type="scientific">Flaviaesturariibacter amylovorans</name>
    <dbReference type="NCBI Taxonomy" id="1084520"/>
    <lineage>
        <taxon>Bacteria</taxon>
        <taxon>Pseudomonadati</taxon>
        <taxon>Bacteroidota</taxon>
        <taxon>Chitinophagia</taxon>
        <taxon>Chitinophagales</taxon>
        <taxon>Chitinophagaceae</taxon>
        <taxon>Flaviaestuariibacter</taxon>
    </lineage>
</organism>
<gene>
    <name evidence="1" type="ORF">GCM10023184_14870</name>
</gene>
<evidence type="ECO:0000313" key="1">
    <source>
        <dbReference type="EMBL" id="GAA4326285.1"/>
    </source>
</evidence>
<accession>A0ABP8GL02</accession>
<keyword evidence="2" id="KW-1185">Reference proteome</keyword>
<sequence length="280" mass="29972">MILSGFSKRRNTVTSFDTDAQAYFTRLVATGYTVNNTEKYAIHNFVTTLKANSLYTTKISEMWFLLGNMAESQSLSFKNTAYNITWAGGPDHRITGVKFNGVSNYGVTTYRPGPSGAATINDAHLGVYSRTSTSTSGMTTESLFGNRVANNSMFMIHSRGNNYSNGSSDSAAAYIMTSGGMIGMSGNTNGSSFYLGSRINSTDGRLFKNGVEIAASTTLNSPSTPNISMYIGACNNAGVANYFTDKEISFLISGKGLTTSEVAILSTAVDLLLARLSRKV</sequence>
<proteinExistence type="predicted"/>
<reference evidence="2" key="1">
    <citation type="journal article" date="2019" name="Int. J. Syst. Evol. Microbiol.">
        <title>The Global Catalogue of Microorganisms (GCM) 10K type strain sequencing project: providing services to taxonomists for standard genome sequencing and annotation.</title>
        <authorList>
            <consortium name="The Broad Institute Genomics Platform"/>
            <consortium name="The Broad Institute Genome Sequencing Center for Infectious Disease"/>
            <person name="Wu L."/>
            <person name="Ma J."/>
        </authorList>
    </citation>
    <scope>NUCLEOTIDE SEQUENCE [LARGE SCALE GENOMIC DNA]</scope>
    <source>
        <strain evidence="2">JCM 17919</strain>
    </source>
</reference>
<dbReference type="RefSeq" id="WP_345254746.1">
    <property type="nucleotide sequence ID" value="NZ_BAABGY010000006.1"/>
</dbReference>